<comment type="function">
    <text evidence="6">One of the proteins required for the normal export of preproteins out of the cell cytoplasm. It is a molecular chaperone that binds to a subset of precursor proteins, maintaining them in a translocation-competent state. It also specifically binds to its receptor SecA.</text>
</comment>
<evidence type="ECO:0000256" key="5">
    <source>
        <dbReference type="ARBA" id="ARBA00023186"/>
    </source>
</evidence>
<accession>A0A059U290</accession>
<dbReference type="GO" id="GO:0051082">
    <property type="term" value="F:unfolded protein binding"/>
    <property type="evidence" value="ECO:0007669"/>
    <property type="project" value="InterPro"/>
</dbReference>
<organism evidence="7">
    <name type="scientific">Candidatus Liberibacter solanacearum</name>
    <dbReference type="NCBI Taxonomy" id="556287"/>
    <lineage>
        <taxon>Bacteria</taxon>
        <taxon>Pseudomonadati</taxon>
        <taxon>Pseudomonadota</taxon>
        <taxon>Alphaproteobacteria</taxon>
        <taxon>Hyphomicrobiales</taxon>
        <taxon>Rhizobiaceae</taxon>
        <taxon>Liberibacter</taxon>
    </lineage>
</organism>
<sequence length="151" mass="17439">MGKKNQKGQQVFTVLNQYIKDLSFESPNAPYCFADIQNKKPAIQINVQVNVNSISETNFDVVLSFDIEAKNDEKIIFRLEVAYSGIFQVFNFPKEHISQILFVECPQLLFPFVRQIISNTIRDGGFPPLMIDKIDFLQLFQQKQSSIENKE</sequence>
<evidence type="ECO:0000256" key="3">
    <source>
        <dbReference type="ARBA" id="ARBA00022927"/>
    </source>
</evidence>
<comment type="similarity">
    <text evidence="1 6">Belongs to the SecB family.</text>
</comment>
<keyword evidence="2 6" id="KW-0813">Transport</keyword>
<comment type="subunit">
    <text evidence="6">Homotetramer, a dimer of dimers. One homotetramer interacts with 1 SecA dimer.</text>
</comment>
<dbReference type="HAMAP" id="MF_00821">
    <property type="entry name" value="SecB"/>
    <property type="match status" value="1"/>
</dbReference>
<keyword evidence="4 6" id="KW-0811">Translocation</keyword>
<dbReference type="InterPro" id="IPR035958">
    <property type="entry name" value="SecB-like_sf"/>
</dbReference>
<evidence type="ECO:0000256" key="1">
    <source>
        <dbReference type="ARBA" id="ARBA00009990"/>
    </source>
</evidence>
<keyword evidence="3 6" id="KW-0653">Protein transport</keyword>
<dbReference type="PRINTS" id="PR01594">
    <property type="entry name" value="SECBCHAPRONE"/>
</dbReference>
<protein>
    <recommendedName>
        <fullName evidence="6">Protein-export protein SecB</fullName>
    </recommendedName>
</protein>
<evidence type="ECO:0000256" key="6">
    <source>
        <dbReference type="HAMAP-Rule" id="MF_00821"/>
    </source>
</evidence>
<dbReference type="InterPro" id="IPR003708">
    <property type="entry name" value="SecB"/>
</dbReference>
<dbReference type="GO" id="GO:0006457">
    <property type="term" value="P:protein folding"/>
    <property type="evidence" value="ECO:0007669"/>
    <property type="project" value="UniProtKB-UniRule"/>
</dbReference>
<dbReference type="SUPFAM" id="SSF54611">
    <property type="entry name" value="SecB-like"/>
    <property type="match status" value="1"/>
</dbReference>
<evidence type="ECO:0000256" key="4">
    <source>
        <dbReference type="ARBA" id="ARBA00023010"/>
    </source>
</evidence>
<keyword evidence="5 6" id="KW-0143">Chaperone</keyword>
<dbReference type="AlphaFoldDB" id="A0A059U290"/>
<dbReference type="GO" id="GO:0051262">
    <property type="term" value="P:protein tetramerization"/>
    <property type="evidence" value="ECO:0007669"/>
    <property type="project" value="InterPro"/>
</dbReference>
<dbReference type="PANTHER" id="PTHR36918:SF1">
    <property type="entry name" value="PROTEIN-EXPORT PROTEIN SECB"/>
    <property type="match status" value="1"/>
</dbReference>
<dbReference type="NCBIfam" id="NF004392">
    <property type="entry name" value="PRK05751.1-3"/>
    <property type="match status" value="1"/>
</dbReference>
<dbReference type="Pfam" id="PF02556">
    <property type="entry name" value="SecB"/>
    <property type="match status" value="1"/>
</dbReference>
<dbReference type="PANTHER" id="PTHR36918">
    <property type="match status" value="1"/>
</dbReference>
<gene>
    <name evidence="6" type="primary">secB</name>
</gene>
<name>A0A059U290_9HYPH</name>
<dbReference type="Gene3D" id="3.10.420.10">
    <property type="entry name" value="SecB-like"/>
    <property type="match status" value="1"/>
</dbReference>
<keyword evidence="6" id="KW-0963">Cytoplasm</keyword>
<evidence type="ECO:0000313" key="7">
    <source>
        <dbReference type="EMBL" id="AHZ45959.1"/>
    </source>
</evidence>
<dbReference type="GO" id="GO:0005737">
    <property type="term" value="C:cytoplasm"/>
    <property type="evidence" value="ECO:0007669"/>
    <property type="project" value="UniProtKB-SubCell"/>
</dbReference>
<dbReference type="EMBL" id="KJ596483">
    <property type="protein sequence ID" value="AHZ45959.1"/>
    <property type="molecule type" value="Genomic_DNA"/>
</dbReference>
<comment type="subcellular location">
    <subcellularLocation>
        <location evidence="6">Cytoplasm</location>
    </subcellularLocation>
</comment>
<dbReference type="GO" id="GO:0015031">
    <property type="term" value="P:protein transport"/>
    <property type="evidence" value="ECO:0007669"/>
    <property type="project" value="UniProtKB-UniRule"/>
</dbReference>
<reference evidence="7" key="1">
    <citation type="submission" date="2014-03" db="EMBL/GenBank/DDBJ databases">
        <title>Transcriptome analysis of 'Candidatus Liberibacter solanacearum' in its psyllid vector, Bactericera cockerelli.</title>
        <authorList>
            <person name="Ibanez F."/>
            <person name="Levy J."/>
            <person name="Tamborindeguy C."/>
        </authorList>
    </citation>
    <scope>NUCLEOTIDE SEQUENCE</scope>
</reference>
<dbReference type="NCBIfam" id="TIGR00809">
    <property type="entry name" value="secB"/>
    <property type="match status" value="1"/>
</dbReference>
<proteinExistence type="inferred from homology"/>
<evidence type="ECO:0000256" key="2">
    <source>
        <dbReference type="ARBA" id="ARBA00022448"/>
    </source>
</evidence>